<comment type="caution">
    <text evidence="1">The sequence shown here is derived from an EMBL/GenBank/DDBJ whole genome shotgun (WGS) entry which is preliminary data.</text>
</comment>
<organism evidence="1 2">
    <name type="scientific">Candidatus Nomurabacteria bacterium RIFCSPHIGHO2_01_FULL_40_12</name>
    <dbReference type="NCBI Taxonomy" id="1801737"/>
    <lineage>
        <taxon>Bacteria</taxon>
        <taxon>Candidatus Nomuraibacteriota</taxon>
    </lineage>
</organism>
<reference evidence="1 2" key="1">
    <citation type="journal article" date="2016" name="Nat. Commun.">
        <title>Thousands of microbial genomes shed light on interconnected biogeochemical processes in an aquifer system.</title>
        <authorList>
            <person name="Anantharaman K."/>
            <person name="Brown C.T."/>
            <person name="Hug L.A."/>
            <person name="Sharon I."/>
            <person name="Castelle C.J."/>
            <person name="Probst A.J."/>
            <person name="Thomas B.C."/>
            <person name="Singh A."/>
            <person name="Wilkins M.J."/>
            <person name="Karaoz U."/>
            <person name="Brodie E.L."/>
            <person name="Williams K.H."/>
            <person name="Hubbard S.S."/>
            <person name="Banfield J.F."/>
        </authorList>
    </citation>
    <scope>NUCLEOTIDE SEQUENCE [LARGE SCALE GENOMIC DNA]</scope>
</reference>
<dbReference type="STRING" id="1801737.A2818_01390"/>
<gene>
    <name evidence="1" type="ORF">A2818_01390</name>
</gene>
<proteinExistence type="predicted"/>
<evidence type="ECO:0000313" key="1">
    <source>
        <dbReference type="EMBL" id="OGI63349.1"/>
    </source>
</evidence>
<dbReference type="EMBL" id="MFTN01000006">
    <property type="protein sequence ID" value="OGI63349.1"/>
    <property type="molecule type" value="Genomic_DNA"/>
</dbReference>
<dbReference type="AlphaFoldDB" id="A0A1F6V1C0"/>
<dbReference type="Proteomes" id="UP000177602">
    <property type="component" value="Unassembled WGS sequence"/>
</dbReference>
<sequence length="122" mass="13761">MERREQMRQIPASILARTLAHHTAIGSQPGEVWGRKLSENPGQTLAETMSDEELKDYIMKSVTSVRECYQLALQGDAIAIKTLRIILAMLAPDIEYLKKIRRLPVELADLDPEKDFSLPGTK</sequence>
<protein>
    <submittedName>
        <fullName evidence="1">Uncharacterized protein</fullName>
    </submittedName>
</protein>
<name>A0A1F6V1C0_9BACT</name>
<evidence type="ECO:0000313" key="2">
    <source>
        <dbReference type="Proteomes" id="UP000177602"/>
    </source>
</evidence>
<accession>A0A1F6V1C0</accession>